<keyword evidence="2" id="KW-1185">Reference proteome</keyword>
<protein>
    <submittedName>
        <fullName evidence="1">Uncharacterized protein</fullName>
    </submittedName>
</protein>
<dbReference type="AlphaFoldDB" id="A0A402AYJ8"/>
<evidence type="ECO:0000313" key="1">
    <source>
        <dbReference type="EMBL" id="GCE24147.1"/>
    </source>
</evidence>
<proteinExistence type="predicted"/>
<evidence type="ECO:0000313" key="2">
    <source>
        <dbReference type="Proteomes" id="UP000287188"/>
    </source>
</evidence>
<name>A0A402AYJ8_9CHLR</name>
<gene>
    <name evidence="1" type="ORF">KDK_79470</name>
</gene>
<reference evidence="2" key="1">
    <citation type="submission" date="2018-12" db="EMBL/GenBank/DDBJ databases">
        <title>Tengunoibacter tsumagoiensis gen. nov., sp. nov., Dictyobacter kobayashii sp. nov., D. alpinus sp. nov., and D. joshuensis sp. nov. and description of Dictyobacteraceae fam. nov. within the order Ktedonobacterales isolated from Tengu-no-mugimeshi.</title>
        <authorList>
            <person name="Wang C.M."/>
            <person name="Zheng Y."/>
            <person name="Sakai Y."/>
            <person name="Toyoda A."/>
            <person name="Minakuchi Y."/>
            <person name="Abe K."/>
            <person name="Yokota A."/>
            <person name="Yabe S."/>
        </authorList>
    </citation>
    <scope>NUCLEOTIDE SEQUENCE [LARGE SCALE GENOMIC DNA]</scope>
    <source>
        <strain evidence="2">Uno11</strain>
    </source>
</reference>
<comment type="caution">
    <text evidence="1">The sequence shown here is derived from an EMBL/GenBank/DDBJ whole genome shotgun (WGS) entry which is preliminary data.</text>
</comment>
<dbReference type="Proteomes" id="UP000287188">
    <property type="component" value="Unassembled WGS sequence"/>
</dbReference>
<dbReference type="RefSeq" id="WP_126557415.1">
    <property type="nucleotide sequence ID" value="NZ_BIFS01000002.1"/>
</dbReference>
<accession>A0A402AYJ8</accession>
<sequence length="115" mass="13007">MRTLRLPQQLPPSATLTAINANLRSGQWCLDWSDVRPPVLQKQLEVLFQHLNLVEHFDIIGGDTIPEAFTPLVEAAFNALATQRADQTIRLPHLPSQSTRLPELWLPDDETHPAR</sequence>
<organism evidence="1 2">
    <name type="scientific">Dictyobacter kobayashii</name>
    <dbReference type="NCBI Taxonomy" id="2014872"/>
    <lineage>
        <taxon>Bacteria</taxon>
        <taxon>Bacillati</taxon>
        <taxon>Chloroflexota</taxon>
        <taxon>Ktedonobacteria</taxon>
        <taxon>Ktedonobacterales</taxon>
        <taxon>Dictyobacteraceae</taxon>
        <taxon>Dictyobacter</taxon>
    </lineage>
</organism>
<dbReference type="EMBL" id="BIFS01000002">
    <property type="protein sequence ID" value="GCE24147.1"/>
    <property type="molecule type" value="Genomic_DNA"/>
</dbReference>